<proteinExistence type="predicted"/>
<feature type="region of interest" description="Disordered" evidence="1">
    <location>
        <begin position="47"/>
        <end position="118"/>
    </location>
</feature>
<feature type="compositionally biased region" description="Polar residues" evidence="1">
    <location>
        <begin position="57"/>
        <end position="68"/>
    </location>
</feature>
<dbReference type="EMBL" id="JAINUG010000049">
    <property type="protein sequence ID" value="KAJ8405217.1"/>
    <property type="molecule type" value="Genomic_DNA"/>
</dbReference>
<gene>
    <name evidence="2" type="ORF">AAFF_G00322080</name>
</gene>
<comment type="caution">
    <text evidence="2">The sequence shown here is derived from an EMBL/GenBank/DDBJ whole genome shotgun (WGS) entry which is preliminary data.</text>
</comment>
<feature type="compositionally biased region" description="Basic and acidic residues" evidence="1">
    <location>
        <begin position="107"/>
        <end position="118"/>
    </location>
</feature>
<keyword evidence="3" id="KW-1185">Reference proteome</keyword>
<organism evidence="2 3">
    <name type="scientific">Aldrovandia affinis</name>
    <dbReference type="NCBI Taxonomy" id="143900"/>
    <lineage>
        <taxon>Eukaryota</taxon>
        <taxon>Metazoa</taxon>
        <taxon>Chordata</taxon>
        <taxon>Craniata</taxon>
        <taxon>Vertebrata</taxon>
        <taxon>Euteleostomi</taxon>
        <taxon>Actinopterygii</taxon>
        <taxon>Neopterygii</taxon>
        <taxon>Teleostei</taxon>
        <taxon>Notacanthiformes</taxon>
        <taxon>Halosauridae</taxon>
        <taxon>Aldrovandia</taxon>
    </lineage>
</organism>
<name>A0AAD7SND7_9TELE</name>
<protein>
    <submittedName>
        <fullName evidence="2">Uncharacterized protein</fullName>
    </submittedName>
</protein>
<sequence>MYAGQRGDDLDALSTGTGNFQLAGEPLFHFNGMLSPRRYNNREEHFHNRLPARVSRPTPNRTGPTATAQDGLMIPPTLSSRRFRSADWLRESGEASPFKKPLSRPPKRYDDFIRPAQQ</sequence>
<dbReference type="AlphaFoldDB" id="A0AAD7SND7"/>
<evidence type="ECO:0000313" key="3">
    <source>
        <dbReference type="Proteomes" id="UP001221898"/>
    </source>
</evidence>
<evidence type="ECO:0000256" key="1">
    <source>
        <dbReference type="SAM" id="MobiDB-lite"/>
    </source>
</evidence>
<accession>A0AAD7SND7</accession>
<evidence type="ECO:0000313" key="2">
    <source>
        <dbReference type="EMBL" id="KAJ8405217.1"/>
    </source>
</evidence>
<dbReference type="Proteomes" id="UP001221898">
    <property type="component" value="Unassembled WGS sequence"/>
</dbReference>
<feature type="compositionally biased region" description="Basic and acidic residues" evidence="1">
    <location>
        <begin position="84"/>
        <end position="93"/>
    </location>
</feature>
<reference evidence="2" key="1">
    <citation type="journal article" date="2023" name="Science">
        <title>Genome structures resolve the early diversification of teleost fishes.</title>
        <authorList>
            <person name="Parey E."/>
            <person name="Louis A."/>
            <person name="Montfort J."/>
            <person name="Bouchez O."/>
            <person name="Roques C."/>
            <person name="Iampietro C."/>
            <person name="Lluch J."/>
            <person name="Castinel A."/>
            <person name="Donnadieu C."/>
            <person name="Desvignes T."/>
            <person name="Floi Bucao C."/>
            <person name="Jouanno E."/>
            <person name="Wen M."/>
            <person name="Mejri S."/>
            <person name="Dirks R."/>
            <person name="Jansen H."/>
            <person name="Henkel C."/>
            <person name="Chen W.J."/>
            <person name="Zahm M."/>
            <person name="Cabau C."/>
            <person name="Klopp C."/>
            <person name="Thompson A.W."/>
            <person name="Robinson-Rechavi M."/>
            <person name="Braasch I."/>
            <person name="Lecointre G."/>
            <person name="Bobe J."/>
            <person name="Postlethwait J.H."/>
            <person name="Berthelot C."/>
            <person name="Roest Crollius H."/>
            <person name="Guiguen Y."/>
        </authorList>
    </citation>
    <scope>NUCLEOTIDE SEQUENCE</scope>
    <source>
        <strain evidence="2">NC1722</strain>
    </source>
</reference>